<dbReference type="RefSeq" id="WP_009945587.1">
    <property type="nucleotide sequence ID" value="NZ_BAAAGS010000005.1"/>
</dbReference>
<keyword evidence="2" id="KW-0472">Membrane</keyword>
<feature type="region of interest" description="Disordered" evidence="1">
    <location>
        <begin position="1"/>
        <end position="23"/>
    </location>
</feature>
<name>A0ABN1C9R9_SACER</name>
<feature type="transmembrane region" description="Helical" evidence="2">
    <location>
        <begin position="145"/>
        <end position="165"/>
    </location>
</feature>
<keyword evidence="2" id="KW-0812">Transmembrane</keyword>
<feature type="transmembrane region" description="Helical" evidence="2">
    <location>
        <begin position="89"/>
        <end position="111"/>
    </location>
</feature>
<dbReference type="EMBL" id="BAAAGS010000005">
    <property type="protein sequence ID" value="GAA0514083.1"/>
    <property type="molecule type" value="Genomic_DNA"/>
</dbReference>
<dbReference type="Pfam" id="PF07786">
    <property type="entry name" value="HGSNAT_cat"/>
    <property type="match status" value="1"/>
</dbReference>
<sequence length="408" mass="43274">MNLDETTISGRSHPAQPKARRLRGVDATRGIALVGMMGVHALYTGDLDEGPALWYSVAGGRAAATFAVLAGLGIAFSTGRERIRPGAQGWSIAASLTVRALAIAFIGLALGYSDPDIADVILTYYGVLFLLAIPLVFLSTRALAVTGVAVALLMPVVSMPLRVLLPAPRLENPTFAWLFSDPLGLLAEILLTGVYPVLPWTTYLCAGLLLGRLRLSTVRTAWRLLVGGTALAAGAWLVSWSLLRPLGGLEKITEAGEAAGMPSGAVDYIVAFGPTGNPPTSSWWWLALCSQHSATPSDLLHTTGVAVGLLGLMLLLAHVSNPNYRLALDAFIEPLAAAGSMTLTLYSAHVVFMNSPLDVFDEELSLAIQVLVAVFFALLWQHHVGRGPLESGVTWLSKKARTAVEHRA</sequence>
<reference evidence="4 5" key="1">
    <citation type="journal article" date="2019" name="Int. J. Syst. Evol. Microbiol.">
        <title>The Global Catalogue of Microorganisms (GCM) 10K type strain sequencing project: providing services to taxonomists for standard genome sequencing and annotation.</title>
        <authorList>
            <consortium name="The Broad Institute Genomics Platform"/>
            <consortium name="The Broad Institute Genome Sequencing Center for Infectious Disease"/>
            <person name="Wu L."/>
            <person name="Ma J."/>
        </authorList>
    </citation>
    <scope>NUCLEOTIDE SEQUENCE [LARGE SCALE GENOMIC DNA]</scope>
    <source>
        <strain evidence="4 5">JCM 10303</strain>
    </source>
</reference>
<feature type="transmembrane region" description="Helical" evidence="2">
    <location>
        <begin position="299"/>
        <end position="319"/>
    </location>
</feature>
<comment type="caution">
    <text evidence="4">The sequence shown here is derived from an EMBL/GenBank/DDBJ whole genome shotgun (WGS) entry which is preliminary data.</text>
</comment>
<feature type="transmembrane region" description="Helical" evidence="2">
    <location>
        <begin position="117"/>
        <end position="138"/>
    </location>
</feature>
<evidence type="ECO:0000256" key="1">
    <source>
        <dbReference type="SAM" id="MobiDB-lite"/>
    </source>
</evidence>
<evidence type="ECO:0000259" key="3">
    <source>
        <dbReference type="Pfam" id="PF07786"/>
    </source>
</evidence>
<feature type="transmembrane region" description="Helical" evidence="2">
    <location>
        <begin position="364"/>
        <end position="380"/>
    </location>
</feature>
<proteinExistence type="predicted"/>
<feature type="domain" description="Heparan-alpha-glucosaminide N-acetyltransferase catalytic" evidence="3">
    <location>
        <begin position="21"/>
        <end position="223"/>
    </location>
</feature>
<evidence type="ECO:0000313" key="5">
    <source>
        <dbReference type="Proteomes" id="UP001500729"/>
    </source>
</evidence>
<feature type="transmembrane region" description="Helical" evidence="2">
    <location>
        <begin position="222"/>
        <end position="243"/>
    </location>
</feature>
<evidence type="ECO:0000256" key="2">
    <source>
        <dbReference type="SAM" id="Phobius"/>
    </source>
</evidence>
<gene>
    <name evidence="4" type="ORF">GCM10009533_11220</name>
</gene>
<feature type="transmembrane region" description="Helical" evidence="2">
    <location>
        <begin position="52"/>
        <end position="77"/>
    </location>
</feature>
<keyword evidence="2" id="KW-1133">Transmembrane helix</keyword>
<feature type="transmembrane region" description="Helical" evidence="2">
    <location>
        <begin position="331"/>
        <end position="352"/>
    </location>
</feature>
<protein>
    <recommendedName>
        <fullName evidence="3">Heparan-alpha-glucosaminide N-acetyltransferase catalytic domain-containing protein</fullName>
    </recommendedName>
</protein>
<feature type="compositionally biased region" description="Polar residues" evidence="1">
    <location>
        <begin position="1"/>
        <end position="10"/>
    </location>
</feature>
<accession>A0ABN1C9R9</accession>
<evidence type="ECO:0000313" key="4">
    <source>
        <dbReference type="EMBL" id="GAA0514083.1"/>
    </source>
</evidence>
<dbReference type="InterPro" id="IPR012429">
    <property type="entry name" value="HGSNAT_cat"/>
</dbReference>
<feature type="transmembrane region" description="Helical" evidence="2">
    <location>
        <begin position="185"/>
        <end position="210"/>
    </location>
</feature>
<organism evidence="4 5">
    <name type="scientific">Saccharopolyspora erythraea</name>
    <name type="common">Streptomyces erythraeus</name>
    <dbReference type="NCBI Taxonomy" id="1836"/>
    <lineage>
        <taxon>Bacteria</taxon>
        <taxon>Bacillati</taxon>
        <taxon>Actinomycetota</taxon>
        <taxon>Actinomycetes</taxon>
        <taxon>Pseudonocardiales</taxon>
        <taxon>Pseudonocardiaceae</taxon>
        <taxon>Saccharopolyspora</taxon>
    </lineage>
</organism>
<keyword evidence="5" id="KW-1185">Reference proteome</keyword>
<dbReference type="Proteomes" id="UP001500729">
    <property type="component" value="Unassembled WGS sequence"/>
</dbReference>